<dbReference type="InterPro" id="IPR019587">
    <property type="entry name" value="Polyketide_cyclase/dehydratase"/>
</dbReference>
<dbReference type="RefSeq" id="WP_345476471.1">
    <property type="nucleotide sequence ID" value="NZ_BAABLW010000002.1"/>
</dbReference>
<dbReference type="Proteomes" id="UP001500368">
    <property type="component" value="Unassembled WGS sequence"/>
</dbReference>
<dbReference type="EMBL" id="BAABLW010000002">
    <property type="protein sequence ID" value="GAA4913010.1"/>
    <property type="molecule type" value="Genomic_DNA"/>
</dbReference>
<dbReference type="Pfam" id="PF10604">
    <property type="entry name" value="Polyketide_cyc2"/>
    <property type="match status" value="1"/>
</dbReference>
<dbReference type="SUPFAM" id="SSF55961">
    <property type="entry name" value="Bet v1-like"/>
    <property type="match status" value="1"/>
</dbReference>
<dbReference type="Gene3D" id="3.30.530.20">
    <property type="match status" value="1"/>
</dbReference>
<keyword evidence="3" id="KW-1185">Reference proteome</keyword>
<organism evidence="2 3">
    <name type="scientific">Nesterenkonia rhizosphaerae</name>
    <dbReference type="NCBI Taxonomy" id="1348272"/>
    <lineage>
        <taxon>Bacteria</taxon>
        <taxon>Bacillati</taxon>
        <taxon>Actinomycetota</taxon>
        <taxon>Actinomycetes</taxon>
        <taxon>Micrococcales</taxon>
        <taxon>Micrococcaceae</taxon>
        <taxon>Nesterenkonia</taxon>
    </lineage>
</organism>
<sequence length="180" mass="20000">MSPVPQRPVPTGEEPGASTPEQPEEVPAGKHVRSYRITIQAPAAELYALVADPHRHHEFDGSETVRPRAVGPHRLEQGSRFSVHMKKYGVPYRLPLRVTKAVSPAPGRTGVLEWRQPTGHRWRWEFTADDDAGSPRTVVTESYDASSQNRLVRTLLGAAGIPAENARSIRASLQRLRQSF</sequence>
<gene>
    <name evidence="2" type="ORF">GCM10025790_04590</name>
</gene>
<dbReference type="InterPro" id="IPR023393">
    <property type="entry name" value="START-like_dom_sf"/>
</dbReference>
<name>A0ABP9FRK6_9MICC</name>
<feature type="region of interest" description="Disordered" evidence="1">
    <location>
        <begin position="1"/>
        <end position="31"/>
    </location>
</feature>
<proteinExistence type="predicted"/>
<evidence type="ECO:0000313" key="2">
    <source>
        <dbReference type="EMBL" id="GAA4913010.1"/>
    </source>
</evidence>
<evidence type="ECO:0000313" key="3">
    <source>
        <dbReference type="Proteomes" id="UP001500368"/>
    </source>
</evidence>
<comment type="caution">
    <text evidence="2">The sequence shown here is derived from an EMBL/GenBank/DDBJ whole genome shotgun (WGS) entry which is preliminary data.</text>
</comment>
<reference evidence="3" key="1">
    <citation type="journal article" date="2019" name="Int. J. Syst. Evol. Microbiol.">
        <title>The Global Catalogue of Microorganisms (GCM) 10K type strain sequencing project: providing services to taxonomists for standard genome sequencing and annotation.</title>
        <authorList>
            <consortium name="The Broad Institute Genomics Platform"/>
            <consortium name="The Broad Institute Genome Sequencing Center for Infectious Disease"/>
            <person name="Wu L."/>
            <person name="Ma J."/>
        </authorList>
    </citation>
    <scope>NUCLEOTIDE SEQUENCE [LARGE SCALE GENOMIC DNA]</scope>
    <source>
        <strain evidence="3">JCM 19129</strain>
    </source>
</reference>
<evidence type="ECO:0000256" key="1">
    <source>
        <dbReference type="SAM" id="MobiDB-lite"/>
    </source>
</evidence>
<accession>A0ABP9FRK6</accession>
<protein>
    <submittedName>
        <fullName evidence="2">SRPBCC family protein</fullName>
    </submittedName>
</protein>